<dbReference type="PANTHER" id="PTHR21089">
    <property type="entry name" value="SHIKIMATE DEHYDROGENASE"/>
    <property type="match status" value="1"/>
</dbReference>
<comment type="similarity">
    <text evidence="6">Belongs to the shikimate dehydrogenase family.</text>
</comment>
<dbReference type="Pfam" id="PF01488">
    <property type="entry name" value="Shikimate_DH"/>
    <property type="match status" value="1"/>
</dbReference>
<dbReference type="PANTHER" id="PTHR21089:SF1">
    <property type="entry name" value="BIFUNCTIONAL 3-DEHYDROQUINATE DEHYDRATASE_SHIKIMATE DEHYDROGENASE, CHLOROPLASTIC"/>
    <property type="match status" value="1"/>
</dbReference>
<evidence type="ECO:0000256" key="4">
    <source>
        <dbReference type="ARBA" id="ARBA00023002"/>
    </source>
</evidence>
<evidence type="ECO:0000256" key="5">
    <source>
        <dbReference type="ARBA" id="ARBA00023141"/>
    </source>
</evidence>
<keyword evidence="2 6" id="KW-0028">Amino-acid biosynthesis</keyword>
<dbReference type="Pfam" id="PF18317">
    <property type="entry name" value="SDH_C"/>
    <property type="match status" value="1"/>
</dbReference>
<name>A0A832WB32_9EURY</name>
<dbReference type="InterPro" id="IPR006151">
    <property type="entry name" value="Shikm_DH/Glu-tRNA_Rdtase"/>
</dbReference>
<dbReference type="Proteomes" id="UP000619545">
    <property type="component" value="Unassembled WGS sequence"/>
</dbReference>
<dbReference type="HAMAP" id="MF_00222">
    <property type="entry name" value="Shikimate_DH_AroE"/>
    <property type="match status" value="1"/>
</dbReference>
<keyword evidence="5 6" id="KW-0057">Aromatic amino acid biosynthesis</keyword>
<comment type="subunit">
    <text evidence="6">Homodimer.</text>
</comment>
<dbReference type="GO" id="GO:0008652">
    <property type="term" value="P:amino acid biosynthetic process"/>
    <property type="evidence" value="ECO:0007669"/>
    <property type="project" value="UniProtKB-KW"/>
</dbReference>
<dbReference type="Pfam" id="PF08501">
    <property type="entry name" value="Shikimate_dh_N"/>
    <property type="match status" value="1"/>
</dbReference>
<keyword evidence="4 6" id="KW-0560">Oxidoreductase</keyword>
<dbReference type="InterPro" id="IPR013708">
    <property type="entry name" value="Shikimate_DH-bd_N"/>
</dbReference>
<dbReference type="EC" id="1.1.1.25" evidence="1 6"/>
<dbReference type="GO" id="GO:0009423">
    <property type="term" value="P:chorismate biosynthetic process"/>
    <property type="evidence" value="ECO:0007669"/>
    <property type="project" value="UniProtKB-UniRule"/>
</dbReference>
<dbReference type="SMR" id="A0A832WB32"/>
<reference evidence="10" key="1">
    <citation type="journal article" date="2020" name="bioRxiv">
        <title>A rank-normalized archaeal taxonomy based on genome phylogeny resolves widespread incomplete and uneven classifications.</title>
        <authorList>
            <person name="Rinke C."/>
            <person name="Chuvochina M."/>
            <person name="Mussig A.J."/>
            <person name="Chaumeil P.-A."/>
            <person name="Waite D.W."/>
            <person name="Whitman W.B."/>
            <person name="Parks D.H."/>
            <person name="Hugenholtz P."/>
        </authorList>
    </citation>
    <scope>NUCLEOTIDE SEQUENCE</scope>
    <source>
        <strain evidence="10">UBA8853</strain>
    </source>
</reference>
<evidence type="ECO:0000256" key="3">
    <source>
        <dbReference type="ARBA" id="ARBA00022857"/>
    </source>
</evidence>
<evidence type="ECO:0000256" key="2">
    <source>
        <dbReference type="ARBA" id="ARBA00022605"/>
    </source>
</evidence>
<feature type="domain" description="Quinate/shikimate 5-dehydrogenase/glutamyl-tRNA reductase" evidence="7">
    <location>
        <begin position="129"/>
        <end position="205"/>
    </location>
</feature>
<dbReference type="InterPro" id="IPR036291">
    <property type="entry name" value="NAD(P)-bd_dom_sf"/>
</dbReference>
<dbReference type="InterPro" id="IPR046346">
    <property type="entry name" value="Aminoacid_DH-like_N_sf"/>
</dbReference>
<comment type="pathway">
    <text evidence="6">Metabolic intermediate biosynthesis; chorismate biosynthesis; chorismate from D-erythrose 4-phosphate and phosphoenolpyruvate: step 4/7.</text>
</comment>
<evidence type="ECO:0000259" key="7">
    <source>
        <dbReference type="Pfam" id="PF01488"/>
    </source>
</evidence>
<dbReference type="NCBIfam" id="NF001319">
    <property type="entry name" value="PRK00258.3-3"/>
    <property type="match status" value="1"/>
</dbReference>
<evidence type="ECO:0000256" key="6">
    <source>
        <dbReference type="HAMAP-Rule" id="MF_00222"/>
    </source>
</evidence>
<dbReference type="InterPro" id="IPR041121">
    <property type="entry name" value="SDH_C"/>
</dbReference>
<dbReference type="SUPFAM" id="SSF53223">
    <property type="entry name" value="Aminoacid dehydrogenase-like, N-terminal domain"/>
    <property type="match status" value="1"/>
</dbReference>
<dbReference type="UniPathway" id="UPA00053">
    <property type="reaction ID" value="UER00087"/>
</dbReference>
<evidence type="ECO:0000259" key="9">
    <source>
        <dbReference type="Pfam" id="PF18317"/>
    </source>
</evidence>
<feature type="binding site" evidence="6">
    <location>
        <position position="256"/>
    </location>
    <ligand>
        <name>NADP(+)</name>
        <dbReference type="ChEBI" id="CHEBI:58349"/>
    </ligand>
</feature>
<dbReference type="GO" id="GO:0050661">
    <property type="term" value="F:NADP binding"/>
    <property type="evidence" value="ECO:0007669"/>
    <property type="project" value="InterPro"/>
</dbReference>
<feature type="domain" description="Shikimate dehydrogenase substrate binding N-terminal" evidence="8">
    <location>
        <begin position="16"/>
        <end position="98"/>
    </location>
</feature>
<dbReference type="NCBIfam" id="TIGR00507">
    <property type="entry name" value="aroE"/>
    <property type="match status" value="1"/>
</dbReference>
<evidence type="ECO:0000313" key="11">
    <source>
        <dbReference type="Proteomes" id="UP000619545"/>
    </source>
</evidence>
<dbReference type="EMBL" id="DUJS01000004">
    <property type="protein sequence ID" value="HII70743.1"/>
    <property type="molecule type" value="Genomic_DNA"/>
</dbReference>
<accession>A0A832WB32</accession>
<dbReference type="GeneID" id="1477420"/>
<feature type="domain" description="SDH C-terminal" evidence="9">
    <location>
        <begin position="256"/>
        <end position="286"/>
    </location>
</feature>
<evidence type="ECO:0000256" key="1">
    <source>
        <dbReference type="ARBA" id="ARBA00012962"/>
    </source>
</evidence>
<feature type="binding site" evidence="6">
    <location>
        <position position="111"/>
    </location>
    <ligand>
        <name>shikimate</name>
        <dbReference type="ChEBI" id="CHEBI:36208"/>
    </ligand>
</feature>
<comment type="caution">
    <text evidence="6">Lacks conserved residue(s) required for the propagation of feature annotation.</text>
</comment>
<dbReference type="InterPro" id="IPR022893">
    <property type="entry name" value="Shikimate_DH_fam"/>
</dbReference>
<feature type="binding site" evidence="6">
    <location>
        <position position="235"/>
    </location>
    <ligand>
        <name>shikimate</name>
        <dbReference type="ChEBI" id="CHEBI:36208"/>
    </ligand>
</feature>
<feature type="active site" description="Proton acceptor" evidence="6">
    <location>
        <position position="75"/>
    </location>
</feature>
<organism evidence="10 11">
    <name type="scientific">Methanopyrus kandleri</name>
    <dbReference type="NCBI Taxonomy" id="2320"/>
    <lineage>
        <taxon>Archaea</taxon>
        <taxon>Methanobacteriati</taxon>
        <taxon>Methanobacteriota</taxon>
        <taxon>Methanomada group</taxon>
        <taxon>Methanopyri</taxon>
        <taxon>Methanopyrales</taxon>
        <taxon>Methanopyraceae</taxon>
        <taxon>Methanopyrus</taxon>
    </lineage>
</organism>
<dbReference type="OMA" id="FGNPIKH"/>
<dbReference type="FunFam" id="3.40.50.720:FF:000086">
    <property type="entry name" value="Quinate/shikimate dehydrogenase"/>
    <property type="match status" value="1"/>
</dbReference>
<feature type="binding site" evidence="6">
    <location>
        <position position="71"/>
    </location>
    <ligand>
        <name>shikimate</name>
        <dbReference type="ChEBI" id="CHEBI:36208"/>
    </ligand>
</feature>
<dbReference type="Gene3D" id="3.40.50.10860">
    <property type="entry name" value="Leucine Dehydrogenase, chain A, domain 1"/>
    <property type="match status" value="1"/>
</dbReference>
<protein>
    <recommendedName>
        <fullName evidence="1 6">Shikimate dehydrogenase (NADP(+))</fullName>
        <shortName evidence="6">SDH</shortName>
        <ecNumber evidence="1 6">1.1.1.25</ecNumber>
    </recommendedName>
</protein>
<dbReference type="GO" id="GO:0004764">
    <property type="term" value="F:shikimate 3-dehydrogenase (NADP+) activity"/>
    <property type="evidence" value="ECO:0007669"/>
    <property type="project" value="UniProtKB-UniRule"/>
</dbReference>
<evidence type="ECO:0000313" key="10">
    <source>
        <dbReference type="EMBL" id="HII70743.1"/>
    </source>
</evidence>
<dbReference type="GO" id="GO:0019632">
    <property type="term" value="P:shikimate metabolic process"/>
    <property type="evidence" value="ECO:0007669"/>
    <property type="project" value="InterPro"/>
</dbReference>
<comment type="catalytic activity">
    <reaction evidence="6">
        <text>shikimate + NADP(+) = 3-dehydroshikimate + NADPH + H(+)</text>
        <dbReference type="Rhea" id="RHEA:17737"/>
        <dbReference type="ChEBI" id="CHEBI:15378"/>
        <dbReference type="ChEBI" id="CHEBI:16630"/>
        <dbReference type="ChEBI" id="CHEBI:36208"/>
        <dbReference type="ChEBI" id="CHEBI:57783"/>
        <dbReference type="ChEBI" id="CHEBI:58349"/>
        <dbReference type="EC" id="1.1.1.25"/>
    </reaction>
</comment>
<feature type="binding site" evidence="6">
    <location>
        <begin position="160"/>
        <end position="165"/>
    </location>
    <ligand>
        <name>NADP(+)</name>
        <dbReference type="ChEBI" id="CHEBI:58349"/>
    </ligand>
</feature>
<feature type="binding site" evidence="6">
    <location>
        <position position="263"/>
    </location>
    <ligand>
        <name>shikimate</name>
        <dbReference type="ChEBI" id="CHEBI:36208"/>
    </ligand>
</feature>
<feature type="binding site" evidence="6">
    <location>
        <begin position="136"/>
        <end position="140"/>
    </location>
    <ligand>
        <name>NADP(+)</name>
        <dbReference type="ChEBI" id="CHEBI:58349"/>
    </ligand>
</feature>
<evidence type="ECO:0000259" key="8">
    <source>
        <dbReference type="Pfam" id="PF08501"/>
    </source>
</evidence>
<dbReference type="GO" id="GO:0009073">
    <property type="term" value="P:aromatic amino acid family biosynthetic process"/>
    <property type="evidence" value="ECO:0007669"/>
    <property type="project" value="UniProtKB-KW"/>
</dbReference>
<dbReference type="AlphaFoldDB" id="A0A832WB32"/>
<sequence>MSVSVSVDAETNVVGLIGHPVEHSLSPAMHNAAFKELGLNYVYLAFDVPPERLEGAVRGAADLGIVGLNVTIPHKEAVMELCDELDRDAELIGAVNTVRFSRGKIEGFNTDGEGFLRALREETYFDPRGTKSVILGAGGAARAVSFKLATEGADEIVIANRTVDRAERLAEELKEKVGVKARAIGLDGDEIERELRDADLLVDATPVGMYPNEDEPPLVTADQMHEDLIVNDLVYNPPRTRLLEEAEKAGATPVSGVGMLVYQGALAFELWTGEEAPVEVMREAVLEHLR</sequence>
<dbReference type="RefSeq" id="WP_011018489.1">
    <property type="nucleotide sequence ID" value="NZ_DUJS01000004.1"/>
</dbReference>
<dbReference type="CDD" id="cd01065">
    <property type="entry name" value="NAD_bind_Shikimate_DH"/>
    <property type="match status" value="1"/>
</dbReference>
<proteinExistence type="inferred from homology"/>
<dbReference type="SUPFAM" id="SSF51735">
    <property type="entry name" value="NAD(P)-binding Rossmann-fold domains"/>
    <property type="match status" value="1"/>
</dbReference>
<comment type="caution">
    <text evidence="10">The sequence shown here is derived from an EMBL/GenBank/DDBJ whole genome shotgun (WGS) entry which is preliminary data.</text>
</comment>
<dbReference type="Gene3D" id="3.40.50.720">
    <property type="entry name" value="NAD(P)-binding Rossmann-like Domain"/>
    <property type="match status" value="1"/>
</dbReference>
<feature type="binding site" evidence="6">
    <location>
        <position position="96"/>
    </location>
    <ligand>
        <name>shikimate</name>
        <dbReference type="ChEBI" id="CHEBI:36208"/>
    </ligand>
</feature>
<gene>
    <name evidence="6" type="primary">aroE</name>
    <name evidence="10" type="ORF">HA336_05870</name>
</gene>
<dbReference type="NCBIfam" id="NF001314">
    <property type="entry name" value="PRK00258.2-2"/>
    <property type="match status" value="1"/>
</dbReference>
<comment type="function">
    <text evidence="6">Involved in the biosynthesis of the chorismate, which leads to the biosynthesis of aromatic amino acids. Catalyzes the reversible NADPH linked reduction of 3-dehydroshikimate (DHSA) to yield shikimate (SA).</text>
</comment>
<keyword evidence="3 6" id="KW-0521">NADP</keyword>
<feature type="binding site" evidence="6">
    <location>
        <position position="233"/>
    </location>
    <ligand>
        <name>NADP(+)</name>
        <dbReference type="ChEBI" id="CHEBI:58349"/>
    </ligand>
</feature>
<feature type="binding site" evidence="6">
    <location>
        <begin position="24"/>
        <end position="26"/>
    </location>
    <ligand>
        <name>shikimate</name>
        <dbReference type="ChEBI" id="CHEBI:36208"/>
    </ligand>
</feature>
<dbReference type="InterPro" id="IPR011342">
    <property type="entry name" value="Shikimate_DH"/>
</dbReference>